<sequence>MQHAALISFPSNASCNLLRANSAPNPLFHAIHFMYDDLINTGGFETRSEEACERFASMPYVLIDGHYHRALFLPYNNEKIVMKDSRVRYSSYYVRLTPLPKGVLLWLGTGLQFSPSQKVCGENVIHGYNSVVHFEMKFDELLFTNLGEFGRYQKIQFILVCLPIVFVSMHALSWTFSAASVPHRCRLPNETLDANYWTQSGMLIATANCTEKTERCRYRECQLRNESTCRFGYIYDLSEIKYSAINRWHIVCEWSVLKAFIQSTYYIGQMGGSLVFGFLGDRIGRKKVFFIAIIMLILSGVLMAVVPYWTAFALLRAFVGFAHPGIFVIAVVIGMLCHSYVTLHPPFSVALLVIGMELVGPSKRKVASVISGIFFSFGQIFLGCLAYFIRDYRYLQLVISLPALIFMIVPESARWLVTQHKYEEADKILQRAAKINGARLPEKWWDQIDFPEKTAQNRCPQRKYNYFDLVRTPRIRLRTFACLFLWPVVSMIYYGVSMKTDFLGGDFYGTFISGGVAEIPALLLLFAFIDRIGRKPFFAGGYFLAALCMLSNLLLPSEVHWIISVLQFLIAKASITSCYAVIYTVTPELYPTVIRNSAMGCCSMIARVGANLSCYIVMWIVEQFGTWAMIVPFGSLSLIAGLIMNVL</sequence>
<feature type="transmembrane region" description="Helical" evidence="5">
    <location>
        <begin position="597"/>
        <end position="621"/>
    </location>
</feature>
<keyword evidence="3 5" id="KW-1133">Transmembrane helix</keyword>
<dbReference type="InterPro" id="IPR005829">
    <property type="entry name" value="Sugar_transporter_CS"/>
</dbReference>
<keyword evidence="4 5" id="KW-0472">Membrane</keyword>
<accession>A0A1I8EPS6</accession>
<feature type="transmembrane region" description="Helical" evidence="5">
    <location>
        <begin position="155"/>
        <end position="176"/>
    </location>
</feature>
<evidence type="ECO:0000256" key="5">
    <source>
        <dbReference type="SAM" id="Phobius"/>
    </source>
</evidence>
<dbReference type="WBParaSite" id="maker-PairedContig_3872-snap-gene-2.19-mRNA-1">
    <property type="protein sequence ID" value="maker-PairedContig_3872-snap-gene-2.19-mRNA-1"/>
    <property type="gene ID" value="maker-PairedContig_3872-snap-gene-2.19"/>
</dbReference>
<evidence type="ECO:0000259" key="6">
    <source>
        <dbReference type="PROSITE" id="PS50850"/>
    </source>
</evidence>
<dbReference type="PROSITE" id="PS00216">
    <property type="entry name" value="SUGAR_TRANSPORT_1"/>
    <property type="match status" value="1"/>
</dbReference>
<proteinExistence type="predicted"/>
<evidence type="ECO:0000313" key="7">
    <source>
        <dbReference type="WBParaSite" id="maker-PairedContig_3872-snap-gene-2.19-mRNA-1"/>
    </source>
</evidence>
<protein>
    <submittedName>
        <fullName evidence="7">MFS domain-containing protein</fullName>
    </submittedName>
</protein>
<feature type="transmembrane region" description="Helical" evidence="5">
    <location>
        <begin position="395"/>
        <end position="417"/>
    </location>
</feature>
<evidence type="ECO:0000256" key="1">
    <source>
        <dbReference type="ARBA" id="ARBA00004141"/>
    </source>
</evidence>
<name>A0A1I8EPS6_WUCBA</name>
<feature type="transmembrane region" description="Helical" evidence="5">
    <location>
        <begin position="508"/>
        <end position="529"/>
    </location>
</feature>
<feature type="transmembrane region" description="Helical" evidence="5">
    <location>
        <begin position="321"/>
        <end position="354"/>
    </location>
</feature>
<feature type="transmembrane region" description="Helical" evidence="5">
    <location>
        <begin position="366"/>
        <end position="389"/>
    </location>
</feature>
<dbReference type="AlphaFoldDB" id="A0A1I8EPS6"/>
<feature type="transmembrane region" description="Helical" evidence="5">
    <location>
        <begin position="627"/>
        <end position="646"/>
    </location>
</feature>
<evidence type="ECO:0000256" key="4">
    <source>
        <dbReference type="ARBA" id="ARBA00023136"/>
    </source>
</evidence>
<organism evidence="7">
    <name type="scientific">Wuchereria bancrofti</name>
    <dbReference type="NCBI Taxonomy" id="6293"/>
    <lineage>
        <taxon>Eukaryota</taxon>
        <taxon>Metazoa</taxon>
        <taxon>Ecdysozoa</taxon>
        <taxon>Nematoda</taxon>
        <taxon>Chromadorea</taxon>
        <taxon>Rhabditida</taxon>
        <taxon>Spirurina</taxon>
        <taxon>Spiruromorpha</taxon>
        <taxon>Filarioidea</taxon>
        <taxon>Onchocercidae</taxon>
        <taxon>Wuchereria</taxon>
    </lineage>
</organism>
<dbReference type="STRING" id="6293.A0A1I8EPS6"/>
<dbReference type="CDD" id="cd17317">
    <property type="entry name" value="MFS_SLC22"/>
    <property type="match status" value="1"/>
</dbReference>
<dbReference type="PROSITE" id="PS50850">
    <property type="entry name" value="MFS"/>
    <property type="match status" value="1"/>
</dbReference>
<dbReference type="PANTHER" id="PTHR24064">
    <property type="entry name" value="SOLUTE CARRIER FAMILY 22 MEMBER"/>
    <property type="match status" value="1"/>
</dbReference>
<feature type="transmembrane region" description="Helical" evidence="5">
    <location>
        <begin position="561"/>
        <end position="585"/>
    </location>
</feature>
<dbReference type="Pfam" id="PF00083">
    <property type="entry name" value="Sugar_tr"/>
    <property type="match status" value="2"/>
</dbReference>
<dbReference type="InterPro" id="IPR020846">
    <property type="entry name" value="MFS_dom"/>
</dbReference>
<evidence type="ECO:0000256" key="3">
    <source>
        <dbReference type="ARBA" id="ARBA00022989"/>
    </source>
</evidence>
<dbReference type="InterPro" id="IPR005828">
    <property type="entry name" value="MFS_sugar_transport-like"/>
</dbReference>
<dbReference type="Gene3D" id="1.20.1250.20">
    <property type="entry name" value="MFS general substrate transporter like domains"/>
    <property type="match status" value="1"/>
</dbReference>
<dbReference type="GO" id="GO:0016020">
    <property type="term" value="C:membrane"/>
    <property type="evidence" value="ECO:0007669"/>
    <property type="project" value="UniProtKB-SubCell"/>
</dbReference>
<feature type="transmembrane region" description="Helical" evidence="5">
    <location>
        <begin position="477"/>
        <end position="496"/>
    </location>
</feature>
<comment type="subcellular location">
    <subcellularLocation>
        <location evidence="1">Membrane</location>
        <topology evidence="1">Multi-pass membrane protein</topology>
    </subcellularLocation>
</comment>
<dbReference type="GO" id="GO:0022857">
    <property type="term" value="F:transmembrane transporter activity"/>
    <property type="evidence" value="ECO:0007669"/>
    <property type="project" value="InterPro"/>
</dbReference>
<evidence type="ECO:0000256" key="2">
    <source>
        <dbReference type="ARBA" id="ARBA00022692"/>
    </source>
</evidence>
<keyword evidence="2 5" id="KW-0812">Transmembrane</keyword>
<dbReference type="SUPFAM" id="SSF103473">
    <property type="entry name" value="MFS general substrate transporter"/>
    <property type="match status" value="1"/>
</dbReference>
<dbReference type="InterPro" id="IPR036259">
    <property type="entry name" value="MFS_trans_sf"/>
</dbReference>
<feature type="transmembrane region" description="Helical" evidence="5">
    <location>
        <begin position="536"/>
        <end position="555"/>
    </location>
</feature>
<feature type="transmembrane region" description="Helical" evidence="5">
    <location>
        <begin position="288"/>
        <end position="309"/>
    </location>
</feature>
<reference evidence="7" key="1">
    <citation type="submission" date="2016-11" db="UniProtKB">
        <authorList>
            <consortium name="WormBaseParasite"/>
        </authorList>
    </citation>
    <scope>IDENTIFICATION</scope>
    <source>
        <strain evidence="7">pt0022</strain>
    </source>
</reference>
<feature type="domain" description="Major facilitator superfamily (MFS) profile" evidence="6">
    <location>
        <begin position="222"/>
        <end position="647"/>
    </location>
</feature>